<dbReference type="Pfam" id="PF21079">
    <property type="entry name" value="GDH_HM2"/>
    <property type="match status" value="1"/>
</dbReference>
<dbReference type="Pfam" id="PF05088">
    <property type="entry name" value="Bac_GDH_CD"/>
    <property type="match status" value="1"/>
</dbReference>
<evidence type="ECO:0000259" key="2">
    <source>
        <dbReference type="Pfam" id="PF21074"/>
    </source>
</evidence>
<feature type="domain" description="NAD-glutamate dehydrogenase catalytic" evidence="1">
    <location>
        <begin position="741"/>
        <end position="1232"/>
    </location>
</feature>
<feature type="domain" description="NAD-glutamate dehydrogenase N-terminal ACT1" evidence="3">
    <location>
        <begin position="44"/>
        <end position="176"/>
    </location>
</feature>
<dbReference type="InterPro" id="IPR049056">
    <property type="entry name" value="NAD_Glu_DH_HM3"/>
</dbReference>
<dbReference type="GO" id="GO:0004352">
    <property type="term" value="F:glutamate dehydrogenase (NAD+) activity"/>
    <property type="evidence" value="ECO:0007669"/>
    <property type="project" value="UniProtKB-EC"/>
</dbReference>
<dbReference type="Gene3D" id="3.40.50.720">
    <property type="entry name" value="NAD(P)-binding Rossmann-like Domain"/>
    <property type="match status" value="1"/>
</dbReference>
<feature type="domain" description="NAD-glutamate dehydrogenase ACT2" evidence="4">
    <location>
        <begin position="414"/>
        <end position="504"/>
    </location>
</feature>
<protein>
    <submittedName>
        <fullName evidence="6">NAD-glutamate dehydrogenase</fullName>
        <ecNumber evidence="6">1.4.1.2</ecNumber>
    </submittedName>
</protein>
<dbReference type="InterPro" id="IPR036291">
    <property type="entry name" value="NAD(P)-bd_dom_sf"/>
</dbReference>
<dbReference type="Pfam" id="PF21074">
    <property type="entry name" value="GDH_C"/>
    <property type="match status" value="1"/>
</dbReference>
<gene>
    <name evidence="6" type="ORF">AADG42_06935</name>
</gene>
<feature type="domain" description="NAD-glutamate dehydrogenase ACT3" evidence="5">
    <location>
        <begin position="556"/>
        <end position="628"/>
    </location>
</feature>
<evidence type="ECO:0000313" key="6">
    <source>
        <dbReference type="EMBL" id="XAN07041.1"/>
    </source>
</evidence>
<dbReference type="PANTHER" id="PTHR43403">
    <property type="entry name" value="NAD-SPECIFIC GLUTAMATE DEHYDROGENASE"/>
    <property type="match status" value="1"/>
</dbReference>
<dbReference type="Pfam" id="PF21075">
    <property type="entry name" value="GDH_ACT1"/>
    <property type="match status" value="1"/>
</dbReference>
<organism evidence="6 7">
    <name type="scientific">Ammonicoccus fulvus</name>
    <dbReference type="NCBI Taxonomy" id="3138240"/>
    <lineage>
        <taxon>Bacteria</taxon>
        <taxon>Bacillati</taxon>
        <taxon>Actinomycetota</taxon>
        <taxon>Actinomycetes</taxon>
        <taxon>Propionibacteriales</taxon>
        <taxon>Propionibacteriaceae</taxon>
        <taxon>Ammonicoccus</taxon>
    </lineage>
</organism>
<dbReference type="RefSeq" id="WP_425308495.1">
    <property type="nucleotide sequence ID" value="NZ_CP154795.1"/>
</dbReference>
<proteinExistence type="predicted"/>
<dbReference type="Pfam" id="PF21073">
    <property type="entry name" value="GDH_HM1"/>
    <property type="match status" value="1"/>
</dbReference>
<dbReference type="PIRSF" id="PIRSF036761">
    <property type="entry name" value="GDH_Mll4104"/>
    <property type="match status" value="1"/>
</dbReference>
<dbReference type="SUPFAM" id="SSF53223">
    <property type="entry name" value="Aminoacid dehydrogenase-like, N-terminal domain"/>
    <property type="match status" value="1"/>
</dbReference>
<dbReference type="InterPro" id="IPR024727">
    <property type="entry name" value="NAD_Glu_DH_N_ACT1"/>
</dbReference>
<evidence type="ECO:0000259" key="3">
    <source>
        <dbReference type="Pfam" id="PF21075"/>
    </source>
</evidence>
<reference evidence="6 7" key="1">
    <citation type="submission" date="2024-04" db="EMBL/GenBank/DDBJ databases">
        <title>Isolation of an actinomycete strain from pig manure.</title>
        <authorList>
            <person name="Gong T."/>
            <person name="Yu Z."/>
            <person name="An M."/>
            <person name="Wei C."/>
            <person name="Yang W."/>
            <person name="Liu L."/>
        </authorList>
    </citation>
    <scope>NUCLEOTIDE SEQUENCE [LARGE SCALE GENOMIC DNA]</scope>
    <source>
        <strain evidence="6 7">ZF39</strain>
    </source>
</reference>
<dbReference type="Pfam" id="PF21078">
    <property type="entry name" value="GDH_HM3"/>
    <property type="match status" value="1"/>
</dbReference>
<dbReference type="InterPro" id="IPR007780">
    <property type="entry name" value="NAD_Glu_DH_bac"/>
</dbReference>
<dbReference type="InterPro" id="IPR028971">
    <property type="entry name" value="NAD-GDH_cat"/>
</dbReference>
<evidence type="ECO:0000259" key="1">
    <source>
        <dbReference type="Pfam" id="PF05088"/>
    </source>
</evidence>
<dbReference type="InterPro" id="IPR049058">
    <property type="entry name" value="NAD_Glu_DH_HM2"/>
</dbReference>
<dbReference type="EMBL" id="CP154795">
    <property type="protein sequence ID" value="XAN07041.1"/>
    <property type="molecule type" value="Genomic_DNA"/>
</dbReference>
<evidence type="ECO:0000313" key="7">
    <source>
        <dbReference type="Proteomes" id="UP001442841"/>
    </source>
</evidence>
<dbReference type="Pfam" id="PF21077">
    <property type="entry name" value="GDH_ACT3"/>
    <property type="match status" value="1"/>
</dbReference>
<feature type="domain" description="NAD-specific glutamate dehydrogenase C-terminal" evidence="2">
    <location>
        <begin position="1277"/>
        <end position="1612"/>
    </location>
</feature>
<dbReference type="Pfam" id="PF21076">
    <property type="entry name" value="GDH_ACT2"/>
    <property type="match status" value="1"/>
</dbReference>
<dbReference type="InterPro" id="IPR049059">
    <property type="entry name" value="NAD_Glu_DH_HM1"/>
</dbReference>
<evidence type="ECO:0000259" key="4">
    <source>
        <dbReference type="Pfam" id="PF21076"/>
    </source>
</evidence>
<name>A0ABZ3FQZ4_9ACTN</name>
<keyword evidence="6" id="KW-0560">Oxidoreductase</keyword>
<sequence>MTSTQSSSQVDGRAIKEERLTEVLANAAEVASAWGASEDQAREFLEHYFLHVDDRDLADRPTANLLGGVAAHLELARHRRPGTPNVRVWWPSAADDGWTEGSGVIQIVTDDLPFLVDTVSMELLRQDWALREVTHPQFVVRRDDEGELLEVVHSDRAGERDAYEESWIQIEAQPPTGTGEEAYAELEAGLRDVLHLVDVVVADWSAMRDRLSDTVHMLQEQPVPYTFSQVRSSMELLNWLADDHFTFLGYCEYRLRTGSDGARLERVGGTGLGILRAGEDTDNTFHALPPTDKHPSLVLVTKDSARSRIHRPAILDYIGVRLFDAAGEVIGERRFLGLFGLTAYTDSVHSIPGLKEKAKVVLDQSGYAEGSHGANAIRATLEAFPRDELFATRSEDLAPLIEQMSRLRERRQVRLFLRPDFYGRTVSCFVYLPRDRYITSVRTAMERILLERLGGESLTFSARADESVLARLHFVVRLRSGARPAKVDAAALEAELLAATRSWDDRFDGLVAADPDVARLARYTGGLPEGYKEAFEPRHAALDLVELLALEGDDDMGMILFVPNDPGDLAHLRLKVFRRNKAMALSDVLPHLSLLGVKVIDERPFELDLPGIGLGLIYDFGLQIRGGRDRLPDWTPAARVRFIEAFRAGYVGRTESDRLNGLVTAAGLAWPEVSWLRMISRYLHQTGASWSQDSIATALLEEVEVTGRLVRMFRDKFHPDAQQGATAEERLDILTEHAVGIESALSEVASLDHDRIFRAFLGVIKAAVRTNAFRADAQALAMKLLPREMANLPEPRPAYEIFVCSPTVEGVHLRFGDVARGGLRWSDRRDDFRTEVLGLVKAQMVKNTVIVPVGAKGGFCPKSLPDPGLDRRAWVEAGRECYRVFINSMLDVTDNIIEGEIDPPTRVLRYDDDDPYLVVAADKGTATFSDTANEIAVRRGFWLGDAFASGGSAGYDHKAMGITARGAWVSVRRHFRELGVDTQAEDFTCVGIGDMSGDVFGNGMLLSHHIKLVAAFNHLHVFLDPDPDPETSWQERKRLFDAVEGWGGYNSDLISAGGGVYDRKAKSVPISDEVRGVLGLGGDVTALTPNDLVAAILRAPVDLLWNGGIGTYVRGSDETDAHVGDKANDAVRATGRELRCKVVGEGGNLGFTQLGRIEYAEAGGRINTDFIDNSAGVDTSDHEVNIKILLAPEVQSGRMELAERNALLESMTADVADHVLAHNYDQNLAIANALEHASGKAGDHERWLHQLSDIGLLDRVLEELPSTAEMMERIEAGKGLVAPELATLLSYTKIWLEREVLASDLPDDPYLADRLLQYFPAPLRERFADNMKEHRLHREIITTVAVNRFVNAAGTTAAFRLSGETGAGIPDVIRAQLASRSIFRIGQHERESAELDNRIDATCQTKMRLDLRVLTERSTRWLLRHRANPIQVQATIDEFLAGVDEIKSNLAEWLGRRAAQNIRERFAEYTAAGVPEELARVVAGTPALPQALPIVLTAGQTGRSVSVVARVAMQLSEQLGLDTLQKQIAALPRQDQWDSMARSALRDDLQQAHTDLTVQALATVPDTDDAREVLKVWCTARSAVAETRSTVASVLDHDPDLARLSVALRAVRSLIGSTG</sequence>
<evidence type="ECO:0000259" key="5">
    <source>
        <dbReference type="Pfam" id="PF21077"/>
    </source>
</evidence>
<dbReference type="InterPro" id="IPR046346">
    <property type="entry name" value="Aminoacid_DH-like_N_sf"/>
</dbReference>
<dbReference type="InterPro" id="IPR049064">
    <property type="entry name" value="NAD_Glu_DH_ACT3"/>
</dbReference>
<dbReference type="PANTHER" id="PTHR43403:SF1">
    <property type="entry name" value="NAD-SPECIFIC GLUTAMATE DEHYDROGENASE"/>
    <property type="match status" value="1"/>
</dbReference>
<dbReference type="EC" id="1.4.1.2" evidence="6"/>
<keyword evidence="7" id="KW-1185">Reference proteome</keyword>
<dbReference type="Proteomes" id="UP001442841">
    <property type="component" value="Chromosome"/>
</dbReference>
<dbReference type="SUPFAM" id="SSF51735">
    <property type="entry name" value="NAD(P)-binding Rossmann-fold domains"/>
    <property type="match status" value="1"/>
</dbReference>
<dbReference type="InterPro" id="IPR048381">
    <property type="entry name" value="GDH_C"/>
</dbReference>
<dbReference type="InterPro" id="IPR049062">
    <property type="entry name" value="NAD_Glu_DH_ACT2"/>
</dbReference>
<accession>A0ABZ3FQZ4</accession>